<dbReference type="PANTHER" id="PTHR43334:SF1">
    <property type="entry name" value="3-HYDROXYPROPIONATE--COA LIGASE [ADP-FORMING]"/>
    <property type="match status" value="1"/>
</dbReference>
<dbReference type="PANTHER" id="PTHR43334">
    <property type="entry name" value="ACETATE--COA LIGASE [ADP-FORMING]"/>
    <property type="match status" value="1"/>
</dbReference>
<feature type="region of interest" description="Disordered" evidence="5">
    <location>
        <begin position="912"/>
        <end position="934"/>
    </location>
</feature>
<evidence type="ECO:0000259" key="7">
    <source>
        <dbReference type="PROSITE" id="PS51186"/>
    </source>
</evidence>
<dbReference type="Pfam" id="PF13607">
    <property type="entry name" value="Succ_CoA_lig"/>
    <property type="match status" value="1"/>
</dbReference>
<evidence type="ECO:0000259" key="6">
    <source>
        <dbReference type="PROSITE" id="PS50975"/>
    </source>
</evidence>
<dbReference type="InterPro" id="IPR036291">
    <property type="entry name" value="NAD(P)-bd_dom_sf"/>
</dbReference>
<evidence type="ECO:0000256" key="4">
    <source>
        <dbReference type="PROSITE-ProRule" id="PRU00409"/>
    </source>
</evidence>
<dbReference type="Proteomes" id="UP000186851">
    <property type="component" value="Chromosome"/>
</dbReference>
<evidence type="ECO:0000256" key="5">
    <source>
        <dbReference type="SAM" id="MobiDB-lite"/>
    </source>
</evidence>
<dbReference type="InterPro" id="IPR016181">
    <property type="entry name" value="Acyl_CoA_acyltransferase"/>
</dbReference>
<dbReference type="GO" id="GO:0016747">
    <property type="term" value="F:acyltransferase activity, transferring groups other than amino-acyl groups"/>
    <property type="evidence" value="ECO:0007669"/>
    <property type="project" value="InterPro"/>
</dbReference>
<evidence type="ECO:0000256" key="3">
    <source>
        <dbReference type="ARBA" id="ARBA00022840"/>
    </source>
</evidence>
<dbReference type="Gene3D" id="3.30.470.20">
    <property type="entry name" value="ATP-grasp fold, B domain"/>
    <property type="match status" value="1"/>
</dbReference>
<evidence type="ECO:0000256" key="1">
    <source>
        <dbReference type="ARBA" id="ARBA00022598"/>
    </source>
</evidence>
<dbReference type="PROSITE" id="PS51186">
    <property type="entry name" value="GNAT"/>
    <property type="match status" value="1"/>
</dbReference>
<dbReference type="SMART" id="SM00881">
    <property type="entry name" value="CoA_binding"/>
    <property type="match status" value="1"/>
</dbReference>
<dbReference type="CDD" id="cd04301">
    <property type="entry name" value="NAT_SF"/>
    <property type="match status" value="1"/>
</dbReference>
<dbReference type="Gene3D" id="3.40.630.30">
    <property type="match status" value="1"/>
</dbReference>
<organism evidence="8 9">
    <name type="scientific">Odinarchaeota yellowstonii (strain LCB_4)</name>
    <dbReference type="NCBI Taxonomy" id="1841599"/>
    <lineage>
        <taxon>Archaea</taxon>
        <taxon>Promethearchaeati</taxon>
        <taxon>Candidatus Odinarchaeota</taxon>
        <taxon>Candidatus Odinarchaeia</taxon>
        <taxon>Candidatus Odinarchaeales</taxon>
        <taxon>Candidatus Odinarchaeaceae</taxon>
        <taxon>Candidatus Odinarchaeum</taxon>
    </lineage>
</organism>
<reference evidence="8" key="2">
    <citation type="journal article" date="2022" name="Nat. Microbiol.">
        <title>A closed Candidatus Odinarchaeum chromosome exposes Asgard archaeal viruses.</title>
        <authorList>
            <person name="Tamarit D."/>
            <person name="Caceres E.F."/>
            <person name="Krupovic M."/>
            <person name="Nijland R."/>
            <person name="Eme L."/>
            <person name="Robinson N.P."/>
            <person name="Ettema T.J.G."/>
        </authorList>
    </citation>
    <scope>NUCLEOTIDE SEQUENCE</scope>
    <source>
        <strain evidence="8">LCB_4</strain>
    </source>
</reference>
<dbReference type="InterPro" id="IPR016102">
    <property type="entry name" value="Succinyl-CoA_synth-like"/>
</dbReference>
<dbReference type="SUPFAM" id="SSF56059">
    <property type="entry name" value="Glutathione synthetase ATP-binding domain-like"/>
    <property type="match status" value="1"/>
</dbReference>
<dbReference type="GO" id="GO:0005524">
    <property type="term" value="F:ATP binding"/>
    <property type="evidence" value="ECO:0007669"/>
    <property type="project" value="UniProtKB-UniRule"/>
</dbReference>
<evidence type="ECO:0000313" key="9">
    <source>
        <dbReference type="Proteomes" id="UP000186851"/>
    </source>
</evidence>
<dbReference type="InterPro" id="IPR003781">
    <property type="entry name" value="CoA-bd"/>
</dbReference>
<reference evidence="8" key="1">
    <citation type="journal article" date="2017" name="Nature">
        <title>Asgard archaea illuminate the origin of eukaryotic cellular complexity.</title>
        <authorList>
            <person name="Zaremba-Niedzwiedzka K."/>
            <person name="Caceres E.F."/>
            <person name="Saw J.H."/>
            <person name="Backstrom D."/>
            <person name="Juzokaite L."/>
            <person name="Vancaester E."/>
            <person name="Seitz K.W."/>
            <person name="Anantharaman K."/>
            <person name="Starnawski P."/>
            <person name="Kjeldsen K.U."/>
            <person name="Scott M.B."/>
            <person name="Nunoura T."/>
            <person name="Banfield J.F."/>
            <person name="Schramm A."/>
            <person name="Baker B.J."/>
            <person name="Spang A."/>
            <person name="Ettema T.J.G."/>
        </authorList>
    </citation>
    <scope>NUCLEOTIDE SEQUENCE</scope>
    <source>
        <strain evidence="8">LCB_4</strain>
    </source>
</reference>
<dbReference type="Pfam" id="PF19045">
    <property type="entry name" value="Ligase_CoA_2"/>
    <property type="match status" value="1"/>
</dbReference>
<accession>A0AAF0D304</accession>
<gene>
    <name evidence="8" type="ORF">OdinLCB4_001795</name>
</gene>
<dbReference type="FunFam" id="3.30.1490.20:FF:000020">
    <property type="entry name" value="Protein lysine acetyltransferase"/>
    <property type="match status" value="1"/>
</dbReference>
<dbReference type="GO" id="GO:0043758">
    <property type="term" value="F:acetate-CoA ligase (ADP-forming) activity"/>
    <property type="evidence" value="ECO:0007669"/>
    <property type="project" value="InterPro"/>
</dbReference>
<dbReference type="KEGG" id="oyw:OdinLCB4_001795"/>
<dbReference type="Gene3D" id="3.30.1490.20">
    <property type="entry name" value="ATP-grasp fold, A domain"/>
    <property type="match status" value="1"/>
</dbReference>
<dbReference type="InterPro" id="IPR014089">
    <property type="entry name" value="AcCoA-synth-alpha"/>
</dbReference>
<evidence type="ECO:0000313" key="8">
    <source>
        <dbReference type="EMBL" id="WEU40685.1"/>
    </source>
</evidence>
<dbReference type="Pfam" id="PF13549">
    <property type="entry name" value="ATP-grasp_5"/>
    <property type="match status" value="1"/>
</dbReference>
<keyword evidence="3 4" id="KW-0067">ATP-binding</keyword>
<keyword evidence="1 8" id="KW-0436">Ligase</keyword>
<name>A0AAF0D304_ODILC</name>
<dbReference type="InterPro" id="IPR013815">
    <property type="entry name" value="ATP_grasp_subdomain_1"/>
</dbReference>
<dbReference type="PROSITE" id="PS50975">
    <property type="entry name" value="ATP_GRASP"/>
    <property type="match status" value="1"/>
</dbReference>
<dbReference type="InterPro" id="IPR032875">
    <property type="entry name" value="Succ_CoA_lig_flav_dom"/>
</dbReference>
<dbReference type="GO" id="GO:0046872">
    <property type="term" value="F:metal ion binding"/>
    <property type="evidence" value="ECO:0007669"/>
    <property type="project" value="InterPro"/>
</dbReference>
<dbReference type="NCBIfam" id="TIGR02717">
    <property type="entry name" value="AcCoA-syn-alpha"/>
    <property type="match status" value="1"/>
</dbReference>
<dbReference type="SUPFAM" id="SSF52210">
    <property type="entry name" value="Succinyl-CoA synthetase domains"/>
    <property type="match status" value="2"/>
</dbReference>
<proteinExistence type="predicted"/>
<dbReference type="Gene3D" id="3.40.50.720">
    <property type="entry name" value="NAD(P)-binding Rossmann-like Domain"/>
    <property type="match status" value="1"/>
</dbReference>
<dbReference type="SUPFAM" id="SSF55729">
    <property type="entry name" value="Acyl-CoA N-acyltransferases (Nat)"/>
    <property type="match status" value="1"/>
</dbReference>
<dbReference type="Gene3D" id="3.40.50.261">
    <property type="entry name" value="Succinyl-CoA synthetase domains"/>
    <property type="match status" value="2"/>
</dbReference>
<dbReference type="InterPro" id="IPR000182">
    <property type="entry name" value="GNAT_dom"/>
</dbReference>
<feature type="domain" description="N-acetyltransferase" evidence="7">
    <location>
        <begin position="741"/>
        <end position="905"/>
    </location>
</feature>
<dbReference type="Pfam" id="PF00583">
    <property type="entry name" value="Acetyltransf_1"/>
    <property type="match status" value="1"/>
</dbReference>
<dbReference type="InterPro" id="IPR051538">
    <property type="entry name" value="Acyl-CoA_Synth/Transferase"/>
</dbReference>
<dbReference type="InterPro" id="IPR011761">
    <property type="entry name" value="ATP-grasp"/>
</dbReference>
<feature type="domain" description="ATP-grasp" evidence="6">
    <location>
        <begin position="499"/>
        <end position="535"/>
    </location>
</feature>
<dbReference type="EMBL" id="CP091871">
    <property type="protein sequence ID" value="WEU40685.1"/>
    <property type="molecule type" value="Genomic_DNA"/>
</dbReference>
<sequence>MVTFNLDKIFNPSSITVIGATEKEGSIGAIIMKNLLDLGFKGKIFPVNIKKQPVFGKKTYGSVLEIDHPIDLAIIVTPAKTVPDILEECGKKNIKGIIIISAGFKEAGEEGKILYKKIEEIKERYKLRIIGPNCLGIIRPSIKLNASFAPQMPKPGKIAFISQSGALGSAILDWAIHQNIGFSNFVSLGSMIDVDFGDLIDYFGADPLTKSILIYMEGLTNARKFMSAARHFARTKPIIIVKSGKYAESAKAAASHTGALAGEDIVFDAAFKRAGIVRVNEIEDLFNCAEVLGMQPLPKGPRLAIITNAGGPGVMATDALIGRGGQLAKISDQTMEKLNSFLPPYWSRSNPLDILGDATAERYKKTIEACLYDTNIDGILIIYTPQGPAKPEEIANVIVELVKNPELPVKTILTSFIGYESVANANKIFLENNIPAYSTPEHAVATYMYMYQYKRNLELLYETPEELPVEVLPPKRPLVVIMRNAARENRERLNEFEAKRFLEYYGIPVAKTLLAASEAEAVNAAAQIGYPVVMKILSPQIIHKSDAGGVILNIKDEAELRAAYHQIIENAKKYKPDAEIQGVTISPMVNFKGTEVILGAKKDQLFGPVILFGMGGIGVELFKDVNVGLPPLNAALAKRIIEETKVYKLLKGFRNIPPANIRLLEEAMVKFSNMLVDFPQIKEVDINPLLVGSEKICALDARIIIDPSLVYTQFEKHEHLVISPYPKKYEQYWRLNDGTPVLLRPIKPEDEPLWLEMFQNFSEETIKFRFFQVIKDMPHELRVRYCNNDYDRELGIVAEAVIKGKRMILGVVRLNLEPDGKEGEIAFVVADPWQGLGLGSKLVDFMIEICKDKGVETVYAIMLKTNYKAQGLLQKMGFRIEKIDEETVKGILDLKEEYYYERRATINNLDESFPIQEPQKQPSGESVKAVQESKKKTTALKEQLKQAEQAAAESA</sequence>
<dbReference type="InterPro" id="IPR043938">
    <property type="entry name" value="Ligase_CoA_dom"/>
</dbReference>
<keyword evidence="2 4" id="KW-0547">Nucleotide-binding</keyword>
<dbReference type="Pfam" id="PF13380">
    <property type="entry name" value="CoA_binding_2"/>
    <property type="match status" value="1"/>
</dbReference>
<evidence type="ECO:0000256" key="2">
    <source>
        <dbReference type="ARBA" id="ARBA00022741"/>
    </source>
</evidence>
<protein>
    <submittedName>
        <fullName evidence="8">Bifunctional acetate--CoA ligase family protein/GNAT family N-acetyltransferase</fullName>
    </submittedName>
</protein>
<dbReference type="AlphaFoldDB" id="A0AAF0D304"/>
<dbReference type="SUPFAM" id="SSF51735">
    <property type="entry name" value="NAD(P)-binding Rossmann-fold domains"/>
    <property type="match status" value="1"/>
</dbReference>